<organism evidence="1 2">
    <name type="scientific">Spiromyces aspiralis</name>
    <dbReference type="NCBI Taxonomy" id="68401"/>
    <lineage>
        <taxon>Eukaryota</taxon>
        <taxon>Fungi</taxon>
        <taxon>Fungi incertae sedis</taxon>
        <taxon>Zoopagomycota</taxon>
        <taxon>Kickxellomycotina</taxon>
        <taxon>Kickxellomycetes</taxon>
        <taxon>Kickxellales</taxon>
        <taxon>Kickxellaceae</taxon>
        <taxon>Spiromyces</taxon>
    </lineage>
</organism>
<proteinExistence type="predicted"/>
<evidence type="ECO:0000313" key="1">
    <source>
        <dbReference type="EMBL" id="KAJ1674601.1"/>
    </source>
</evidence>
<dbReference type="EMBL" id="JAMZIH010005826">
    <property type="protein sequence ID" value="KAJ1674601.1"/>
    <property type="molecule type" value="Genomic_DNA"/>
</dbReference>
<gene>
    <name evidence="1" type="ORF">EV182_002942</name>
</gene>
<sequence>MPPFAGDIASLAQRWLEFDRDSKTRQQVQRLLEANDFDTLEKLLRNPIQFGTAGLRARLEAGFSRMNCVTVIQASQATLVLKLAAIAVASAQGLSSYVAKTVEGAKCRGVVVGHDHRHQSELFARLTAAVFLNLGYKVYFYRQVTPTPLVNPKDDNGYKVYWENGAQILPPHDLGIAASIAEKENQVPRIWDEAAIDANPNAVDITEDMSKRYTEVAAKLCRDR</sequence>
<dbReference type="Proteomes" id="UP001145114">
    <property type="component" value="Unassembled WGS sequence"/>
</dbReference>
<name>A0ACC1HE41_9FUNG</name>
<comment type="caution">
    <text evidence="1">The sequence shown here is derived from an EMBL/GenBank/DDBJ whole genome shotgun (WGS) entry which is preliminary data.</text>
</comment>
<feature type="non-terminal residue" evidence="1">
    <location>
        <position position="224"/>
    </location>
</feature>
<reference evidence="1" key="1">
    <citation type="submission" date="2022-06" db="EMBL/GenBank/DDBJ databases">
        <title>Phylogenomic reconstructions and comparative analyses of Kickxellomycotina fungi.</title>
        <authorList>
            <person name="Reynolds N.K."/>
            <person name="Stajich J.E."/>
            <person name="Barry K."/>
            <person name="Grigoriev I.V."/>
            <person name="Crous P."/>
            <person name="Smith M.E."/>
        </authorList>
    </citation>
    <scope>NUCLEOTIDE SEQUENCE</scope>
    <source>
        <strain evidence="1">RSA 2271</strain>
    </source>
</reference>
<keyword evidence="2" id="KW-1185">Reference proteome</keyword>
<protein>
    <submittedName>
        <fullName evidence="1">Uncharacterized protein</fullName>
    </submittedName>
</protein>
<evidence type="ECO:0000313" key="2">
    <source>
        <dbReference type="Proteomes" id="UP001145114"/>
    </source>
</evidence>
<accession>A0ACC1HE41</accession>